<evidence type="ECO:0000313" key="2">
    <source>
        <dbReference type="Proteomes" id="UP000280344"/>
    </source>
</evidence>
<dbReference type="RefSeq" id="WP_126703295.1">
    <property type="nucleotide sequence ID" value="NZ_CP034593.1"/>
</dbReference>
<dbReference type="Proteomes" id="UP000280344">
    <property type="component" value="Chromosome"/>
</dbReference>
<dbReference type="OrthoDB" id="8421922at2"/>
<dbReference type="EMBL" id="CP034593">
    <property type="protein sequence ID" value="AZQ76487.1"/>
    <property type="molecule type" value="Genomic_DNA"/>
</dbReference>
<reference evidence="1 2" key="1">
    <citation type="submission" date="2018-12" db="EMBL/GenBank/DDBJ databases">
        <title>Complete genome sequence of Flaviflexus sp. H23T48.</title>
        <authorList>
            <person name="Bae J.-W."/>
            <person name="Lee J.-Y."/>
        </authorList>
    </citation>
    <scope>NUCLEOTIDE SEQUENCE [LARGE SCALE GENOMIC DNA]</scope>
    <source>
        <strain evidence="1 2">H23T48</strain>
    </source>
</reference>
<name>A0A3Q9G6T7_9ACTO</name>
<dbReference type="KEGG" id="flh:EJ997_03160"/>
<gene>
    <name evidence="1" type="ORF">EJ997_03160</name>
</gene>
<dbReference type="AlphaFoldDB" id="A0A3Q9G6T7"/>
<keyword evidence="2" id="KW-1185">Reference proteome</keyword>
<accession>A0A3Q9G6T7</accession>
<evidence type="ECO:0000313" key="1">
    <source>
        <dbReference type="EMBL" id="AZQ76487.1"/>
    </source>
</evidence>
<sequence>MTANEPARVAILGSCVSRDMIQMSLSDMTRVPVYVARQSVLSYYHPATDNKPEHPEFPHPFQLNSYKSDVYGTGLKQVLIAEDIDLVLIDLVDERHGVYVSPIGEVITRSIDGIPTGLYDTLTDWDLVEFGTPEHLVAYSQQAEMMKDKLIEKGLFEKTVVIHSPWATHLKTGEEAPLSMGKTADWANAILPSYWKIYEDLGFTIIKPDPDTILGDREHRWGRHPSITFLNFTIRWPNRFAPTWKRLPPTDENSCSLAVLVSGERRTSAPLDVAL</sequence>
<dbReference type="Pfam" id="PF19786">
    <property type="entry name" value="DUF6270"/>
    <property type="match status" value="1"/>
</dbReference>
<proteinExistence type="predicted"/>
<protein>
    <submittedName>
        <fullName evidence="1">Uncharacterized protein</fullName>
    </submittedName>
</protein>
<dbReference type="InterPro" id="IPR046237">
    <property type="entry name" value="DUF6270"/>
</dbReference>
<organism evidence="1 2">
    <name type="scientific">Flaviflexus ciconiae</name>
    <dbReference type="NCBI Taxonomy" id="2496867"/>
    <lineage>
        <taxon>Bacteria</taxon>
        <taxon>Bacillati</taxon>
        <taxon>Actinomycetota</taxon>
        <taxon>Actinomycetes</taxon>
        <taxon>Actinomycetales</taxon>
        <taxon>Actinomycetaceae</taxon>
        <taxon>Flaviflexus</taxon>
    </lineage>
</organism>